<proteinExistence type="predicted"/>
<name>A0A5B9MRA6_9BACT</name>
<dbReference type="KEGG" id="smam:Mal15_69120"/>
<dbReference type="Pfam" id="PF07586">
    <property type="entry name" value="HXXSHH"/>
    <property type="match status" value="1"/>
</dbReference>
<dbReference type="AlphaFoldDB" id="A0A5B9MRA6"/>
<keyword evidence="2" id="KW-1185">Reference proteome</keyword>
<protein>
    <recommendedName>
        <fullName evidence="3">Secreted protein containing DUF1552</fullName>
    </recommendedName>
</protein>
<reference evidence="1 2" key="1">
    <citation type="submission" date="2019-02" db="EMBL/GenBank/DDBJ databases">
        <title>Planctomycetal bacteria perform biofilm scaping via a novel small molecule.</title>
        <authorList>
            <person name="Jeske O."/>
            <person name="Boedeker C."/>
            <person name="Wiegand S."/>
            <person name="Breitling P."/>
            <person name="Kallscheuer N."/>
            <person name="Jogler M."/>
            <person name="Rohde M."/>
            <person name="Petersen J."/>
            <person name="Medema M.H."/>
            <person name="Surup F."/>
            <person name="Jogler C."/>
        </authorList>
    </citation>
    <scope>NUCLEOTIDE SEQUENCE [LARGE SCALE GENOMIC DNA]</scope>
    <source>
        <strain evidence="1 2">Mal15</strain>
    </source>
</reference>
<evidence type="ECO:0000313" key="2">
    <source>
        <dbReference type="Proteomes" id="UP000321353"/>
    </source>
</evidence>
<accession>A0A5B9MRA6</accession>
<evidence type="ECO:0000313" key="1">
    <source>
        <dbReference type="EMBL" id="QEG02791.1"/>
    </source>
</evidence>
<dbReference type="RefSeq" id="WP_147871680.1">
    <property type="nucleotide sequence ID" value="NZ_CP036264.1"/>
</dbReference>
<evidence type="ECO:0008006" key="3">
    <source>
        <dbReference type="Google" id="ProtNLM"/>
    </source>
</evidence>
<sequence>MSKSTHHRRIVLQSIAGSLALPGLQSLRAESVGSSSPVQAARGAGVGTRRFVAVGNLLGFQQNQFFPETPGRAFEETTLLKPLAENRDQITVYRGLDHGLRGGHFAVHTFLSGVLHHESKQRPDGNVTIDQFIADEIGPQTRFPSLTVGSEGGIHGGCQLSWTKSGVRVPPITGPAELFEKLFVTESKERRSQQVRENSLQASILDSVVEQADSLAGRVNRDDKAKLDEYFSSIRDVEKRLQARRRWADQPKPRPPFEKPADTNTVDDLPLLYELIALALQTDSTRVATLEIGGSFLPQDLGIDKSYHSLSHHGNDDVSIANLITLETYQLEQFGKFLSRLAAIEDGDQTLLDSTAVLFGSGMGNGNSHTNTDLPIVLAGGGYGRGEFKKLATKGPAKIPLCNLFVDIAQKMGVPTESFGTSTGSFS</sequence>
<dbReference type="EMBL" id="CP036264">
    <property type="protein sequence ID" value="QEG02791.1"/>
    <property type="molecule type" value="Genomic_DNA"/>
</dbReference>
<organism evidence="1 2">
    <name type="scientific">Stieleria maiorica</name>
    <dbReference type="NCBI Taxonomy" id="2795974"/>
    <lineage>
        <taxon>Bacteria</taxon>
        <taxon>Pseudomonadati</taxon>
        <taxon>Planctomycetota</taxon>
        <taxon>Planctomycetia</taxon>
        <taxon>Pirellulales</taxon>
        <taxon>Pirellulaceae</taxon>
        <taxon>Stieleria</taxon>
    </lineage>
</organism>
<dbReference type="Proteomes" id="UP000321353">
    <property type="component" value="Chromosome"/>
</dbReference>
<gene>
    <name evidence="1" type="ORF">Mal15_69120</name>
</gene>
<dbReference type="InterPro" id="IPR011447">
    <property type="entry name" value="DUF1552"/>
</dbReference>